<proteinExistence type="predicted"/>
<sequence>MILLVSRGRPLYPPSPASLTRLTGSAASVPKHPSFPPPVFSHFPRQLRSHSSPSHHRSLSLWPLIRPCRPQYRCRRALRGPPWGPSRAGSLKPLRPLFFSRARPNRLPISDADHRLSHSLQVIHIRPRLLCSQTETTSTRSHRKWPLGWPDSAPKPQT</sequence>
<protein>
    <submittedName>
        <fullName evidence="2">Uncharacterized protein</fullName>
    </submittedName>
</protein>
<gene>
    <name evidence="2" type="ORF">XA68_12232</name>
</gene>
<comment type="caution">
    <text evidence="2">The sequence shown here is derived from an EMBL/GenBank/DDBJ whole genome shotgun (WGS) entry which is preliminary data.</text>
</comment>
<name>A0A2A9PDQ5_OPHUN</name>
<reference evidence="2 3" key="2">
    <citation type="journal article" date="2017" name="Sci. Rep.">
        <title>Ant-infecting Ophiocordyceps genomes reveal a high diversity of potential behavioral manipulation genes and a possible major role for enterotoxins.</title>
        <authorList>
            <person name="de Bekker C."/>
            <person name="Ohm R.A."/>
            <person name="Evans H.C."/>
            <person name="Brachmann A."/>
            <person name="Hughes D.P."/>
        </authorList>
    </citation>
    <scope>NUCLEOTIDE SEQUENCE [LARGE SCALE GENOMIC DNA]</scope>
    <source>
        <strain evidence="2 3">SC16a</strain>
    </source>
</reference>
<organism evidence="2 3">
    <name type="scientific">Ophiocordyceps unilateralis</name>
    <name type="common">Zombie-ant fungus</name>
    <name type="synonym">Torrubia unilateralis</name>
    <dbReference type="NCBI Taxonomy" id="268505"/>
    <lineage>
        <taxon>Eukaryota</taxon>
        <taxon>Fungi</taxon>
        <taxon>Dikarya</taxon>
        <taxon>Ascomycota</taxon>
        <taxon>Pezizomycotina</taxon>
        <taxon>Sordariomycetes</taxon>
        <taxon>Hypocreomycetidae</taxon>
        <taxon>Hypocreales</taxon>
        <taxon>Ophiocordycipitaceae</taxon>
        <taxon>Ophiocordyceps</taxon>
    </lineage>
</organism>
<feature type="region of interest" description="Disordered" evidence="1">
    <location>
        <begin position="135"/>
        <end position="158"/>
    </location>
</feature>
<evidence type="ECO:0000256" key="1">
    <source>
        <dbReference type="SAM" id="MobiDB-lite"/>
    </source>
</evidence>
<keyword evidence="3" id="KW-1185">Reference proteome</keyword>
<dbReference type="AlphaFoldDB" id="A0A2A9PDQ5"/>
<evidence type="ECO:0000313" key="2">
    <source>
        <dbReference type="EMBL" id="PFH59529.1"/>
    </source>
</evidence>
<accession>A0A2A9PDQ5</accession>
<reference evidence="2 3" key="1">
    <citation type="journal article" date="2015" name="BMC Genomics">
        <title>Gene expression during zombie ant biting behavior reflects the complexity underlying fungal parasitic behavioral manipulation.</title>
        <authorList>
            <person name="de Bekker C."/>
            <person name="Ohm R.A."/>
            <person name="Loreto R.G."/>
            <person name="Sebastian A."/>
            <person name="Albert I."/>
            <person name="Merrow M."/>
            <person name="Brachmann A."/>
            <person name="Hughes D.P."/>
        </authorList>
    </citation>
    <scope>NUCLEOTIDE SEQUENCE [LARGE SCALE GENOMIC DNA]</scope>
    <source>
        <strain evidence="2 3">SC16a</strain>
    </source>
</reference>
<dbReference type="Proteomes" id="UP000037136">
    <property type="component" value="Unassembled WGS sequence"/>
</dbReference>
<evidence type="ECO:0000313" key="3">
    <source>
        <dbReference type="Proteomes" id="UP000037136"/>
    </source>
</evidence>
<dbReference type="EMBL" id="LAZP02000192">
    <property type="protein sequence ID" value="PFH59529.1"/>
    <property type="molecule type" value="Genomic_DNA"/>
</dbReference>